<keyword evidence="2" id="KW-1185">Reference proteome</keyword>
<gene>
    <name evidence="1" type="ORF">NPIL_348451</name>
</gene>
<dbReference type="AlphaFoldDB" id="A0A8X6P683"/>
<dbReference type="PANTHER" id="PTHR37162">
    <property type="entry name" value="HAT FAMILY DIMERISATION DOMAINCONTAINING PROTEIN-RELATED"/>
    <property type="match status" value="1"/>
</dbReference>
<organism evidence="1 2">
    <name type="scientific">Nephila pilipes</name>
    <name type="common">Giant wood spider</name>
    <name type="synonym">Nephila maculata</name>
    <dbReference type="NCBI Taxonomy" id="299642"/>
    <lineage>
        <taxon>Eukaryota</taxon>
        <taxon>Metazoa</taxon>
        <taxon>Ecdysozoa</taxon>
        <taxon>Arthropoda</taxon>
        <taxon>Chelicerata</taxon>
        <taxon>Arachnida</taxon>
        <taxon>Araneae</taxon>
        <taxon>Araneomorphae</taxon>
        <taxon>Entelegynae</taxon>
        <taxon>Araneoidea</taxon>
        <taxon>Nephilidae</taxon>
        <taxon>Nephila</taxon>
    </lineage>
</organism>
<comment type="caution">
    <text evidence="1">The sequence shown here is derived from an EMBL/GenBank/DDBJ whole genome shotgun (WGS) entry which is preliminary data.</text>
</comment>
<dbReference type="OrthoDB" id="6434586at2759"/>
<dbReference type="EMBL" id="BMAW01064990">
    <property type="protein sequence ID" value="GFT48251.1"/>
    <property type="molecule type" value="Genomic_DNA"/>
</dbReference>
<name>A0A8X6P683_NEPPI</name>
<reference evidence="1" key="1">
    <citation type="submission" date="2020-08" db="EMBL/GenBank/DDBJ databases">
        <title>Multicomponent nature underlies the extraordinary mechanical properties of spider dragline silk.</title>
        <authorList>
            <person name="Kono N."/>
            <person name="Nakamura H."/>
            <person name="Mori M."/>
            <person name="Yoshida Y."/>
            <person name="Ohtoshi R."/>
            <person name="Malay A.D."/>
            <person name="Moran D.A.P."/>
            <person name="Tomita M."/>
            <person name="Numata K."/>
            <person name="Arakawa K."/>
        </authorList>
    </citation>
    <scope>NUCLEOTIDE SEQUENCE</scope>
</reference>
<dbReference type="Proteomes" id="UP000887013">
    <property type="component" value="Unassembled WGS sequence"/>
</dbReference>
<sequence>MEKSIKRKCHLNVQLKKEFPFLISNRDTIVFCNICRGELCIAIGGRTAIKKHLNTNKYKKSLDASASNNKVTNFLKNCNYSEGKKQLTVMEGTFAFHTIIHNQNFCSMDFKSKLLKKFHNAKVSGPGTKCEAIIKSVFKNYSDKILAEDLKNAAFVTVLFDASNHNEAKLYPILVRYYNVTKTNH</sequence>
<evidence type="ECO:0000313" key="2">
    <source>
        <dbReference type="Proteomes" id="UP000887013"/>
    </source>
</evidence>
<proteinExistence type="predicted"/>
<evidence type="ECO:0000313" key="1">
    <source>
        <dbReference type="EMBL" id="GFT48251.1"/>
    </source>
</evidence>
<protein>
    <submittedName>
        <fullName evidence="1">Uncharacterized protein</fullName>
    </submittedName>
</protein>
<accession>A0A8X6P683</accession>
<dbReference type="PANTHER" id="PTHR37162:SF10">
    <property type="entry name" value="DUF4371 DOMAIN-CONTAINING PROTEIN"/>
    <property type="match status" value="1"/>
</dbReference>